<evidence type="ECO:0000313" key="2">
    <source>
        <dbReference type="EMBL" id="KAF7546545.1"/>
    </source>
</evidence>
<feature type="domain" description="Clr5" evidence="1">
    <location>
        <begin position="2"/>
        <end position="45"/>
    </location>
</feature>
<evidence type="ECO:0000259" key="1">
    <source>
        <dbReference type="Pfam" id="PF14420"/>
    </source>
</evidence>
<reference evidence="2" key="1">
    <citation type="submission" date="2020-03" db="EMBL/GenBank/DDBJ databases">
        <title>Draft Genome Sequence of Cylindrodendrum hubeiense.</title>
        <authorList>
            <person name="Buettner E."/>
            <person name="Kellner H."/>
        </authorList>
    </citation>
    <scope>NUCLEOTIDE SEQUENCE</scope>
    <source>
        <strain evidence="2">IHI 201604</strain>
    </source>
</reference>
<organism evidence="2 3">
    <name type="scientific">Cylindrodendrum hubeiense</name>
    <dbReference type="NCBI Taxonomy" id="595255"/>
    <lineage>
        <taxon>Eukaryota</taxon>
        <taxon>Fungi</taxon>
        <taxon>Dikarya</taxon>
        <taxon>Ascomycota</taxon>
        <taxon>Pezizomycotina</taxon>
        <taxon>Sordariomycetes</taxon>
        <taxon>Hypocreomycetidae</taxon>
        <taxon>Hypocreales</taxon>
        <taxon>Nectriaceae</taxon>
        <taxon>Cylindrodendrum</taxon>
    </lineage>
</organism>
<gene>
    <name evidence="2" type="ORF">G7Z17_g8345</name>
</gene>
<dbReference type="OrthoDB" id="539213at2759"/>
<dbReference type="AlphaFoldDB" id="A0A9P5LD96"/>
<proteinExistence type="predicted"/>
<dbReference type="Pfam" id="PF14420">
    <property type="entry name" value="Clr5"/>
    <property type="match status" value="1"/>
</dbReference>
<sequence length="123" mass="14376">MSVDWKLYEQDIIRWYLDDDMTAKETLKRLNDTHHLSVTQFKSKFGGLKNLRSDEWIAVIHEIRKREARGTASVVYLHGKRLKLDSTVRAVRRYSKNCQSEATEIGYYNPIQPFIATAFLIIG</sequence>
<dbReference type="Proteomes" id="UP000722485">
    <property type="component" value="Unassembled WGS sequence"/>
</dbReference>
<dbReference type="EMBL" id="JAANBB010000209">
    <property type="protein sequence ID" value="KAF7546545.1"/>
    <property type="molecule type" value="Genomic_DNA"/>
</dbReference>
<name>A0A9P5LD96_9HYPO</name>
<accession>A0A9P5LD96</accession>
<keyword evidence="3" id="KW-1185">Reference proteome</keyword>
<dbReference type="InterPro" id="IPR025676">
    <property type="entry name" value="Clr5_dom"/>
</dbReference>
<comment type="caution">
    <text evidence="2">The sequence shown here is derived from an EMBL/GenBank/DDBJ whole genome shotgun (WGS) entry which is preliminary data.</text>
</comment>
<protein>
    <recommendedName>
        <fullName evidence="1">Clr5 domain-containing protein</fullName>
    </recommendedName>
</protein>
<evidence type="ECO:0000313" key="3">
    <source>
        <dbReference type="Proteomes" id="UP000722485"/>
    </source>
</evidence>